<evidence type="ECO:0000313" key="1">
    <source>
        <dbReference type="EMBL" id="EJW97612.1"/>
    </source>
</evidence>
<name>J9G770_9ZZZZ</name>
<accession>J9G770</accession>
<proteinExistence type="predicted"/>
<sequence length="39" mass="4047">MILCASSSLLSPPCKGVYGFIKASPAICGAGFCTLRNRI</sequence>
<organism evidence="1">
    <name type="scientific">gut metagenome</name>
    <dbReference type="NCBI Taxonomy" id="749906"/>
    <lineage>
        <taxon>unclassified sequences</taxon>
        <taxon>metagenomes</taxon>
        <taxon>organismal metagenomes</taxon>
    </lineage>
</organism>
<dbReference type="EMBL" id="AMCI01004676">
    <property type="protein sequence ID" value="EJW97612.1"/>
    <property type="molecule type" value="Genomic_DNA"/>
</dbReference>
<reference evidence="1" key="1">
    <citation type="journal article" date="2012" name="PLoS ONE">
        <title>Gene sets for utilization of primary and secondary nutrition supplies in the distal gut of endangered iberian lynx.</title>
        <authorList>
            <person name="Alcaide M."/>
            <person name="Messina E."/>
            <person name="Richter M."/>
            <person name="Bargiela R."/>
            <person name="Peplies J."/>
            <person name="Huws S.A."/>
            <person name="Newbold C.J."/>
            <person name="Golyshin P.N."/>
            <person name="Simon M.A."/>
            <person name="Lopez G."/>
            <person name="Yakimov M.M."/>
            <person name="Ferrer M."/>
        </authorList>
    </citation>
    <scope>NUCLEOTIDE SEQUENCE</scope>
</reference>
<protein>
    <submittedName>
        <fullName evidence="1">Uncharacterized protein</fullName>
    </submittedName>
</protein>
<dbReference type="AlphaFoldDB" id="J9G770"/>
<gene>
    <name evidence="1" type="ORF">EVA_14282</name>
</gene>
<comment type="caution">
    <text evidence="1">The sequence shown here is derived from an EMBL/GenBank/DDBJ whole genome shotgun (WGS) entry which is preliminary data.</text>
</comment>